<dbReference type="STRING" id="69222.BG55_19580"/>
<evidence type="ECO:0000313" key="7">
    <source>
        <dbReference type="EMBL" id="EXU73962.1"/>
    </source>
</evidence>
<keyword evidence="8" id="KW-1185">Reference proteome</keyword>
<reference evidence="7 8" key="1">
    <citation type="submission" date="2014-02" db="EMBL/GenBank/DDBJ databases">
        <title>Draft genome of Erwinia mallotivora strain BT-MARDI, a papaya dieback pathogen.</title>
        <authorList>
            <person name="Redzuan R."/>
            <person name="Abu Bakar N."/>
            <person name="Badrun R."/>
            <person name="Mohd Raih M.F."/>
            <person name="Rozano L."/>
            <person name="Mat Amin N."/>
        </authorList>
    </citation>
    <scope>NUCLEOTIDE SEQUENCE [LARGE SCALE GENOMIC DNA]</scope>
    <source>
        <strain evidence="7 8">BT-MARDI</strain>
    </source>
</reference>
<evidence type="ECO:0000256" key="5">
    <source>
        <dbReference type="SAM" id="SignalP"/>
    </source>
</evidence>
<evidence type="ECO:0000256" key="4">
    <source>
        <dbReference type="ARBA" id="ARBA00022729"/>
    </source>
</evidence>
<dbReference type="InterPro" id="IPR000914">
    <property type="entry name" value="SBP_5_dom"/>
</dbReference>
<evidence type="ECO:0000256" key="3">
    <source>
        <dbReference type="ARBA" id="ARBA00022448"/>
    </source>
</evidence>
<comment type="caution">
    <text evidence="7">The sequence shown here is derived from an EMBL/GenBank/DDBJ whole genome shotgun (WGS) entry which is preliminary data.</text>
</comment>
<dbReference type="AlphaFoldDB" id="A0A014PSW6"/>
<dbReference type="Gene3D" id="3.90.76.10">
    <property type="entry name" value="Dipeptide-binding Protein, Domain 1"/>
    <property type="match status" value="1"/>
</dbReference>
<evidence type="ECO:0000256" key="1">
    <source>
        <dbReference type="ARBA" id="ARBA00004196"/>
    </source>
</evidence>
<dbReference type="PIRSF" id="PIRSF002741">
    <property type="entry name" value="MppA"/>
    <property type="match status" value="1"/>
</dbReference>
<dbReference type="InterPro" id="IPR030678">
    <property type="entry name" value="Peptide/Ni-bd"/>
</dbReference>
<dbReference type="PANTHER" id="PTHR30290">
    <property type="entry name" value="PERIPLASMIC BINDING COMPONENT OF ABC TRANSPORTER"/>
    <property type="match status" value="1"/>
</dbReference>
<name>A0A014PSW6_9GAMM</name>
<dbReference type="Pfam" id="PF00496">
    <property type="entry name" value="SBP_bac_5"/>
    <property type="match status" value="1"/>
</dbReference>
<dbReference type="InterPro" id="IPR039424">
    <property type="entry name" value="SBP_5"/>
</dbReference>
<feature type="chain" id="PRO_5001473754" evidence="5">
    <location>
        <begin position="27"/>
        <end position="540"/>
    </location>
</feature>
<dbReference type="GO" id="GO:0030288">
    <property type="term" value="C:outer membrane-bounded periplasmic space"/>
    <property type="evidence" value="ECO:0007669"/>
    <property type="project" value="TreeGrafter"/>
</dbReference>
<dbReference type="FunFam" id="3.90.76.10:FF:000001">
    <property type="entry name" value="Oligopeptide ABC transporter substrate-binding protein"/>
    <property type="match status" value="1"/>
</dbReference>
<sequence>MKTMSAGAFYRTAASLLVAFGVGASAAQVPAGTQLAAAQEIIRGNGTEPATLDVQRAESNEAFNVINDLFEGLVSIGADGKPRPGLASSWETQDNITWTFHLRPGLTWSDGSPLTAQDVVFSWRRLADPKTASPYASFANYAHIKNAVEVTGGKVAPDQLGITAPDDHTVKVTLDQPVSYFLQFVAHPSLFPVSEHNVEKFGDSWPRPGNMVSSGPYKLDQWVVNEKIVVSRNDRYWDNAHTVINRATYLPLNDGTAELNRYLAGEINITDTITSTDFPRMKKEKPAEIHSTPVLSVFYYEFNNRRAPFNDVRVRQALDLALDKGVIASKVMGKGQKPAWTVLPLSMGGITLTPPEWAGWTQEKRVEKAQALLKQAGYSSSHPLHFRLLYNTSDDNRRLAIAAASMWKKTLGAQVELQNQEWKTMLDTMHQGQYDLVRYTWIGDYDEPSTFLNTFRSGDSQNTSMYGSAAFDAAVKSAGLASTPKEAGQYYQKASDIIAGDTPVIPVFYGVQNRLVKPEVGGFAPSTLGFYYLKDLYLRK</sequence>
<comment type="similarity">
    <text evidence="2">Belongs to the bacterial solute-binding protein 5 family.</text>
</comment>
<dbReference type="PANTHER" id="PTHR30290:SF10">
    <property type="entry name" value="PERIPLASMIC OLIGOPEPTIDE-BINDING PROTEIN-RELATED"/>
    <property type="match status" value="1"/>
</dbReference>
<gene>
    <name evidence="7" type="ORF">BG55_19580</name>
</gene>
<dbReference type="CDD" id="cd08504">
    <property type="entry name" value="PBP2_OppA"/>
    <property type="match status" value="1"/>
</dbReference>
<dbReference type="GO" id="GO:0015833">
    <property type="term" value="P:peptide transport"/>
    <property type="evidence" value="ECO:0007669"/>
    <property type="project" value="TreeGrafter"/>
</dbReference>
<dbReference type="GO" id="GO:1904680">
    <property type="term" value="F:peptide transmembrane transporter activity"/>
    <property type="evidence" value="ECO:0007669"/>
    <property type="project" value="TreeGrafter"/>
</dbReference>
<dbReference type="GO" id="GO:0043190">
    <property type="term" value="C:ATP-binding cassette (ABC) transporter complex"/>
    <property type="evidence" value="ECO:0007669"/>
    <property type="project" value="InterPro"/>
</dbReference>
<dbReference type="FunFam" id="3.10.105.10:FF:000001">
    <property type="entry name" value="Oligopeptide ABC transporter, oligopeptide-binding protein"/>
    <property type="match status" value="1"/>
</dbReference>
<keyword evidence="4 5" id="KW-0732">Signal</keyword>
<dbReference type="Gene3D" id="3.40.190.10">
    <property type="entry name" value="Periplasmic binding protein-like II"/>
    <property type="match status" value="1"/>
</dbReference>
<dbReference type="Proteomes" id="UP000019918">
    <property type="component" value="Unassembled WGS sequence"/>
</dbReference>
<feature type="domain" description="Solute-binding protein family 5" evidence="6">
    <location>
        <begin position="81"/>
        <end position="461"/>
    </location>
</feature>
<dbReference type="EMBL" id="JFHN01000069">
    <property type="protein sequence ID" value="EXU73962.1"/>
    <property type="molecule type" value="Genomic_DNA"/>
</dbReference>
<evidence type="ECO:0000313" key="8">
    <source>
        <dbReference type="Proteomes" id="UP000019918"/>
    </source>
</evidence>
<protein>
    <submittedName>
        <fullName evidence="7">Peptide ABC transporter substrate-binding protein</fullName>
    </submittedName>
</protein>
<keyword evidence="3" id="KW-0813">Transport</keyword>
<dbReference type="Gene3D" id="3.10.105.10">
    <property type="entry name" value="Dipeptide-binding Protein, Domain 3"/>
    <property type="match status" value="1"/>
</dbReference>
<dbReference type="OrthoDB" id="9801912at2"/>
<accession>A0A014PSW6</accession>
<dbReference type="PATRIC" id="fig|69222.5.peg.3991"/>
<evidence type="ECO:0000256" key="2">
    <source>
        <dbReference type="ARBA" id="ARBA00005695"/>
    </source>
</evidence>
<dbReference type="SUPFAM" id="SSF53850">
    <property type="entry name" value="Periplasmic binding protein-like II"/>
    <property type="match status" value="1"/>
</dbReference>
<organism evidence="7 8">
    <name type="scientific">Erwinia mallotivora</name>
    <dbReference type="NCBI Taxonomy" id="69222"/>
    <lineage>
        <taxon>Bacteria</taxon>
        <taxon>Pseudomonadati</taxon>
        <taxon>Pseudomonadota</taxon>
        <taxon>Gammaproteobacteria</taxon>
        <taxon>Enterobacterales</taxon>
        <taxon>Erwiniaceae</taxon>
        <taxon>Erwinia</taxon>
    </lineage>
</organism>
<comment type="subcellular location">
    <subcellularLocation>
        <location evidence="1">Cell envelope</location>
    </subcellularLocation>
</comment>
<feature type="signal peptide" evidence="5">
    <location>
        <begin position="1"/>
        <end position="26"/>
    </location>
</feature>
<proteinExistence type="inferred from homology"/>
<evidence type="ECO:0000259" key="6">
    <source>
        <dbReference type="Pfam" id="PF00496"/>
    </source>
</evidence>